<dbReference type="CDD" id="cd03808">
    <property type="entry name" value="GT4_CapM-like"/>
    <property type="match status" value="1"/>
</dbReference>
<dbReference type="Gene3D" id="3.40.50.2000">
    <property type="entry name" value="Glycogen Phosphorylase B"/>
    <property type="match status" value="2"/>
</dbReference>
<organism evidence="3 4">
    <name type="scientific">Allofournierella massiliensis</name>
    <dbReference type="NCBI Taxonomy" id="1650663"/>
    <lineage>
        <taxon>Bacteria</taxon>
        <taxon>Bacillati</taxon>
        <taxon>Bacillota</taxon>
        <taxon>Clostridia</taxon>
        <taxon>Eubacteriales</taxon>
        <taxon>Oscillospiraceae</taxon>
        <taxon>Allofournierella</taxon>
    </lineage>
</organism>
<comment type="caution">
    <text evidence="3">The sequence shown here is derived from an EMBL/GenBank/DDBJ whole genome shotgun (WGS) entry which is preliminary data.</text>
</comment>
<dbReference type="Pfam" id="PF00534">
    <property type="entry name" value="Glycos_transf_1"/>
    <property type="match status" value="1"/>
</dbReference>
<dbReference type="SUPFAM" id="SSF53756">
    <property type="entry name" value="UDP-Glycosyltransferase/glycogen phosphorylase"/>
    <property type="match status" value="1"/>
</dbReference>
<dbReference type="InterPro" id="IPR001296">
    <property type="entry name" value="Glyco_trans_1"/>
</dbReference>
<reference evidence="4" key="2">
    <citation type="submission" date="2023-06" db="EMBL/GenBank/DDBJ databases">
        <title>Identification and characterization of horizontal gene transfer across gut microbiota members of farm animals based on homology search.</title>
        <authorList>
            <person name="Zeman M."/>
            <person name="Kubasova T."/>
            <person name="Jahodarova E."/>
            <person name="Nykrynova M."/>
            <person name="Rychlik I."/>
        </authorList>
    </citation>
    <scope>NUCLEOTIDE SEQUENCE [LARGE SCALE GENOMIC DNA]</scope>
    <source>
        <strain evidence="4">ET340</strain>
    </source>
</reference>
<feature type="domain" description="Glycosyl transferase family 1" evidence="1">
    <location>
        <begin position="193"/>
        <end position="344"/>
    </location>
</feature>
<dbReference type="Pfam" id="PF13477">
    <property type="entry name" value="Glyco_trans_4_2"/>
    <property type="match status" value="1"/>
</dbReference>
<gene>
    <name evidence="3" type="ORF">QUW08_05440</name>
</gene>
<evidence type="ECO:0000259" key="1">
    <source>
        <dbReference type="Pfam" id="PF00534"/>
    </source>
</evidence>
<dbReference type="RefSeq" id="WP_289599452.1">
    <property type="nucleotide sequence ID" value="NZ_JAUDCL010000007.1"/>
</dbReference>
<dbReference type="Proteomes" id="UP001529380">
    <property type="component" value="Unassembled WGS sequence"/>
</dbReference>
<protein>
    <submittedName>
        <fullName evidence="3">Glycosyltransferase family 4 protein</fullName>
    </submittedName>
</protein>
<dbReference type="PANTHER" id="PTHR12526">
    <property type="entry name" value="GLYCOSYLTRANSFERASE"/>
    <property type="match status" value="1"/>
</dbReference>
<evidence type="ECO:0000313" key="4">
    <source>
        <dbReference type="Proteomes" id="UP001529380"/>
    </source>
</evidence>
<sequence>MSQLQKGRKVIFVANTARFFVMFEQNNIRLLQSMGYEVHCASNFEHERDVDAKSILEKLNVTIHQIDIARSPFSVRNLNAYRQLKALMKQERFDLVDCHTPMGGVLARLAAKATKTAPVLYTAHGFHFYKGCPLQNRLIYETIERWLARYTDGLITINEEDYQAAKSFHLRGKAYKIPGVGIDVKGIHDLKVDRAQKRRELGVPEDAFVMLSVGDLIPRKNHIVALRAFAQANIPNSYYLLCGNGELKEMLQEESRKLNVADRVIFLGFRSDVREILHAVDLFCFPSLQEGLPVSLMEAMAAGVPCIASRIRGNVDLMENDDLLFEAVNVGEVQQRIEQFSLHASELEKNNESIVNYSAEKVTDKMREVYNVMSSR</sequence>
<dbReference type="PANTHER" id="PTHR12526:SF637">
    <property type="entry name" value="GLYCOSYLTRANSFERASE EPSF-RELATED"/>
    <property type="match status" value="1"/>
</dbReference>
<dbReference type="InterPro" id="IPR028098">
    <property type="entry name" value="Glyco_trans_4-like_N"/>
</dbReference>
<reference evidence="3 4" key="1">
    <citation type="submission" date="2023-06" db="EMBL/GenBank/DDBJ databases">
        <title>Identification and characterization of horizontal gene transfer across gut microbiota members of farm animals based on homology search.</title>
        <authorList>
            <person name="Schwarzerova J."/>
            <person name="Nykrynova M."/>
            <person name="Jureckova K."/>
            <person name="Cejkova D."/>
            <person name="Rychlik I."/>
        </authorList>
    </citation>
    <scope>NUCLEOTIDE SEQUENCE [LARGE SCALE GENOMIC DNA]</scope>
    <source>
        <strain evidence="3 4">ET340</strain>
    </source>
</reference>
<proteinExistence type="predicted"/>
<evidence type="ECO:0000259" key="2">
    <source>
        <dbReference type="Pfam" id="PF13477"/>
    </source>
</evidence>
<feature type="domain" description="Glycosyltransferase subfamily 4-like N-terminal" evidence="2">
    <location>
        <begin position="9"/>
        <end position="156"/>
    </location>
</feature>
<name>A0ABT7UPD2_9FIRM</name>
<keyword evidence="4" id="KW-1185">Reference proteome</keyword>
<dbReference type="EMBL" id="JAUDCL010000007">
    <property type="protein sequence ID" value="MDM8200741.1"/>
    <property type="molecule type" value="Genomic_DNA"/>
</dbReference>
<reference evidence="3 4" key="3">
    <citation type="submission" date="2023-06" db="EMBL/GenBank/DDBJ databases">
        <authorList>
            <person name="Zeman M."/>
            <person name="Kubasova T."/>
            <person name="Jahodarova E."/>
            <person name="Nykrynova M."/>
            <person name="Rychlik I."/>
        </authorList>
    </citation>
    <scope>NUCLEOTIDE SEQUENCE [LARGE SCALE GENOMIC DNA]</scope>
    <source>
        <strain evidence="3 4">ET340</strain>
    </source>
</reference>
<accession>A0ABT7UPD2</accession>
<evidence type="ECO:0000313" key="3">
    <source>
        <dbReference type="EMBL" id="MDM8200741.1"/>
    </source>
</evidence>